<evidence type="ECO:0000256" key="6">
    <source>
        <dbReference type="HAMAP-Rule" id="MF_01885"/>
    </source>
</evidence>
<dbReference type="InterPro" id="IPR029028">
    <property type="entry name" value="Alpha/beta_knot_MTases"/>
</dbReference>
<dbReference type="EC" id="2.1.1.207" evidence="6"/>
<dbReference type="AlphaFoldDB" id="A0A809RSR9"/>
<dbReference type="InterPro" id="IPR016914">
    <property type="entry name" value="TrmL"/>
</dbReference>
<dbReference type="KEGG" id="mfel:JPM2_0550"/>
<dbReference type="EMBL" id="AP022325">
    <property type="protein sequence ID" value="BBU47362.1"/>
    <property type="molecule type" value="Genomic_DNA"/>
</dbReference>
<evidence type="ECO:0000256" key="1">
    <source>
        <dbReference type="ARBA" id="ARBA00022490"/>
    </source>
</evidence>
<dbReference type="SUPFAM" id="SSF75217">
    <property type="entry name" value="alpha/beta knot"/>
    <property type="match status" value="1"/>
</dbReference>
<protein>
    <recommendedName>
        <fullName evidence="6">Putative tRNA (cytidine(34)-2'-O)-methyltransferase</fullName>
        <ecNumber evidence="6">2.1.1.207</ecNumber>
    </recommendedName>
    <alternativeName>
        <fullName evidence="6">tRNA (cytidine/uridine-2'-O-)-methyltransferase</fullName>
    </alternativeName>
</protein>
<keyword evidence="5 6" id="KW-0819">tRNA processing</keyword>
<evidence type="ECO:0000256" key="4">
    <source>
        <dbReference type="ARBA" id="ARBA00022691"/>
    </source>
</evidence>
<comment type="catalytic activity">
    <reaction evidence="6">
        <text>5-carboxymethylaminomethyluridine(34) in tRNA(Leu) + S-adenosyl-L-methionine = 5-carboxymethylaminomethyl-2'-O-methyluridine(34) in tRNA(Leu) + S-adenosyl-L-homocysteine + H(+)</text>
        <dbReference type="Rhea" id="RHEA:43088"/>
        <dbReference type="Rhea" id="RHEA-COMP:10333"/>
        <dbReference type="Rhea" id="RHEA-COMP:10334"/>
        <dbReference type="ChEBI" id="CHEBI:15378"/>
        <dbReference type="ChEBI" id="CHEBI:57856"/>
        <dbReference type="ChEBI" id="CHEBI:59789"/>
        <dbReference type="ChEBI" id="CHEBI:74508"/>
        <dbReference type="ChEBI" id="CHEBI:74511"/>
        <dbReference type="EC" id="2.1.1.207"/>
    </reaction>
</comment>
<proteinExistence type="inferred from homology"/>
<reference evidence="9 10" key="1">
    <citation type="submission" date="2020-01" db="EMBL/GenBank/DDBJ databases">
        <title>Complete genome sequence of Mycoplasma felis strain Myco-2.</title>
        <authorList>
            <person name="Kinoshita Y."/>
            <person name="Niwa H."/>
            <person name="Uchida-Fujii E."/>
            <person name="Nukada T."/>
        </authorList>
    </citation>
    <scope>NUCLEOTIDE SEQUENCE [LARGE SCALE GENOMIC DNA]</scope>
    <source>
        <strain evidence="9 10">Myco-2</strain>
    </source>
</reference>
<dbReference type="PANTHER" id="PTHR42971:SF1">
    <property type="entry name" value="TRNA (CYTIDINE(34)-2'-O)-METHYLTRANSFERASE"/>
    <property type="match status" value="1"/>
</dbReference>
<feature type="binding site" evidence="6 7">
    <location>
        <position position="79"/>
    </location>
    <ligand>
        <name>S-adenosyl-L-methionine</name>
        <dbReference type="ChEBI" id="CHEBI:59789"/>
    </ligand>
</feature>
<feature type="binding site" evidence="6 7">
    <location>
        <position position="128"/>
    </location>
    <ligand>
        <name>S-adenosyl-L-methionine</name>
        <dbReference type="ChEBI" id="CHEBI:59789"/>
    </ligand>
</feature>
<dbReference type="GO" id="GO:0003723">
    <property type="term" value="F:RNA binding"/>
    <property type="evidence" value="ECO:0007669"/>
    <property type="project" value="InterPro"/>
</dbReference>
<dbReference type="PANTHER" id="PTHR42971">
    <property type="entry name" value="TRNA (CYTIDINE(34)-2'-O)-METHYLTRANSFERASE"/>
    <property type="match status" value="1"/>
</dbReference>
<evidence type="ECO:0000313" key="10">
    <source>
        <dbReference type="Proteomes" id="UP000464317"/>
    </source>
</evidence>
<dbReference type="InterPro" id="IPR001537">
    <property type="entry name" value="SpoU_MeTrfase"/>
</dbReference>
<feature type="binding site" evidence="6 7">
    <location>
        <position position="136"/>
    </location>
    <ligand>
        <name>S-adenosyl-L-methionine</name>
        <dbReference type="ChEBI" id="CHEBI:59789"/>
    </ligand>
</feature>
<comment type="subcellular location">
    <subcellularLocation>
        <location evidence="6">Cytoplasm</location>
    </subcellularLocation>
</comment>
<evidence type="ECO:0000256" key="3">
    <source>
        <dbReference type="ARBA" id="ARBA00022679"/>
    </source>
</evidence>
<comment type="similarity">
    <text evidence="6">Belongs to the class IV-like SAM-binding methyltransferase superfamily. RNA methyltransferase TrmH family. TrmL subfamily.</text>
</comment>
<organism evidence="9 10">
    <name type="scientific">Mycoplasmopsis felis</name>
    <dbReference type="NCBI Taxonomy" id="33923"/>
    <lineage>
        <taxon>Bacteria</taxon>
        <taxon>Bacillati</taxon>
        <taxon>Mycoplasmatota</taxon>
        <taxon>Mycoplasmoidales</taxon>
        <taxon>Metamycoplasmataceae</taxon>
        <taxon>Mycoplasmopsis</taxon>
    </lineage>
</organism>
<keyword evidence="4 6" id="KW-0949">S-adenosyl-L-methionine</keyword>
<dbReference type="GO" id="GO:0008175">
    <property type="term" value="F:tRNA methyltransferase activity"/>
    <property type="evidence" value="ECO:0007669"/>
    <property type="project" value="UniProtKB-UniRule"/>
</dbReference>
<evidence type="ECO:0000313" key="9">
    <source>
        <dbReference type="EMBL" id="BBU47362.1"/>
    </source>
</evidence>
<dbReference type="GO" id="GO:0002130">
    <property type="term" value="P:wobble position ribose methylation"/>
    <property type="evidence" value="ECO:0007669"/>
    <property type="project" value="TreeGrafter"/>
</dbReference>
<feature type="domain" description="tRNA/rRNA methyltransferase SpoU type" evidence="8">
    <location>
        <begin position="2"/>
        <end position="146"/>
    </location>
</feature>
<comment type="catalytic activity">
    <reaction evidence="6">
        <text>cytidine(34) in tRNA + S-adenosyl-L-methionine = 2'-O-methylcytidine(34) in tRNA + S-adenosyl-L-homocysteine + H(+)</text>
        <dbReference type="Rhea" id="RHEA:43084"/>
        <dbReference type="Rhea" id="RHEA-COMP:10331"/>
        <dbReference type="Rhea" id="RHEA-COMP:10332"/>
        <dbReference type="ChEBI" id="CHEBI:15378"/>
        <dbReference type="ChEBI" id="CHEBI:57856"/>
        <dbReference type="ChEBI" id="CHEBI:59789"/>
        <dbReference type="ChEBI" id="CHEBI:74495"/>
        <dbReference type="ChEBI" id="CHEBI:82748"/>
        <dbReference type="EC" id="2.1.1.207"/>
    </reaction>
</comment>
<gene>
    <name evidence="9" type="primary">spoU</name>
    <name evidence="9" type="ORF">JPM2_0550</name>
</gene>
<dbReference type="Proteomes" id="UP000464317">
    <property type="component" value="Chromosome"/>
</dbReference>
<comment type="function">
    <text evidence="6">Could methylate the ribose at the nucleotide 34 wobble position in tRNA.</text>
</comment>
<feature type="binding site" evidence="6 7">
    <location>
        <position position="107"/>
    </location>
    <ligand>
        <name>S-adenosyl-L-methionine</name>
        <dbReference type="ChEBI" id="CHEBI:59789"/>
    </ligand>
</feature>
<keyword evidence="2 6" id="KW-0489">Methyltransferase</keyword>
<sequence length="177" mass="20781">MLNVVLYEPEICPNTGNIIRTCFALGAKLHIIKPIGFDLHPKYLRRYGAGRMLSDIPHEIHSSYQEFYKKYNDKKIIYITRYGLKKYTDFDYKKIYNQNQEIWLMFGRESTGIEKSILTKNIDNCARIPMVSAMRSINLANSVCIIGFEVMRQLDFMDLSLYEVEKGKNYLKELIND</sequence>
<evidence type="ECO:0000256" key="7">
    <source>
        <dbReference type="PIRSR" id="PIRSR029256-1"/>
    </source>
</evidence>
<accession>A0A809RSR9</accession>
<evidence type="ECO:0000259" key="8">
    <source>
        <dbReference type="Pfam" id="PF00588"/>
    </source>
</evidence>
<keyword evidence="3 6" id="KW-0808">Transferase</keyword>
<dbReference type="HAMAP" id="MF_01885">
    <property type="entry name" value="tRNA_methyltr_TrmL"/>
    <property type="match status" value="1"/>
</dbReference>
<dbReference type="PIRSF" id="PIRSF029256">
    <property type="entry name" value="SpoU_TrmH_prd"/>
    <property type="match status" value="1"/>
</dbReference>
<dbReference type="CDD" id="cd18094">
    <property type="entry name" value="SpoU-like_TrmL"/>
    <property type="match status" value="1"/>
</dbReference>
<dbReference type="InterPro" id="IPR029026">
    <property type="entry name" value="tRNA_m1G_MTases_N"/>
</dbReference>
<dbReference type="RefSeq" id="WP_036430086.1">
    <property type="nucleotide sequence ID" value="NZ_AP022325.1"/>
</dbReference>
<name>A0A809RSR9_9BACT</name>
<evidence type="ECO:0000256" key="5">
    <source>
        <dbReference type="ARBA" id="ARBA00022694"/>
    </source>
</evidence>
<dbReference type="GO" id="GO:0005737">
    <property type="term" value="C:cytoplasm"/>
    <property type="evidence" value="ECO:0007669"/>
    <property type="project" value="UniProtKB-SubCell"/>
</dbReference>
<dbReference type="Gene3D" id="3.40.1280.10">
    <property type="match status" value="1"/>
</dbReference>
<keyword evidence="10" id="KW-1185">Reference proteome</keyword>
<dbReference type="GO" id="GO:0008757">
    <property type="term" value="F:S-adenosylmethionine-dependent methyltransferase activity"/>
    <property type="evidence" value="ECO:0007669"/>
    <property type="project" value="UniProtKB-UniRule"/>
</dbReference>
<keyword evidence="1 6" id="KW-0963">Cytoplasm</keyword>
<dbReference type="Pfam" id="PF00588">
    <property type="entry name" value="SpoU_methylase"/>
    <property type="match status" value="1"/>
</dbReference>
<evidence type="ECO:0000256" key="2">
    <source>
        <dbReference type="ARBA" id="ARBA00022603"/>
    </source>
</evidence>